<evidence type="ECO:0000313" key="2">
    <source>
        <dbReference type="Proteomes" id="UP001222027"/>
    </source>
</evidence>
<gene>
    <name evidence="1" type="ORF">OPV22_015171</name>
</gene>
<proteinExistence type="predicted"/>
<protein>
    <submittedName>
        <fullName evidence="1">Uncharacterized protein</fullName>
    </submittedName>
</protein>
<accession>A0AAV8RCE2</accession>
<evidence type="ECO:0000313" key="1">
    <source>
        <dbReference type="EMBL" id="KAJ8493450.1"/>
    </source>
</evidence>
<dbReference type="EMBL" id="JAQQAF010000004">
    <property type="protein sequence ID" value="KAJ8493450.1"/>
    <property type="molecule type" value="Genomic_DNA"/>
</dbReference>
<reference evidence="1 2" key="1">
    <citation type="submission" date="2022-12" db="EMBL/GenBank/DDBJ databases">
        <title>Chromosome-scale assembly of the Ensete ventricosum genome.</title>
        <authorList>
            <person name="Dussert Y."/>
            <person name="Stocks J."/>
            <person name="Wendawek A."/>
            <person name="Woldeyes F."/>
            <person name="Nichols R.A."/>
            <person name="Borrell J.S."/>
        </authorList>
    </citation>
    <scope>NUCLEOTIDE SEQUENCE [LARGE SCALE GENOMIC DNA]</scope>
    <source>
        <strain evidence="2">cv. Maze</strain>
        <tissue evidence="1">Seeds</tissue>
    </source>
</reference>
<keyword evidence="2" id="KW-1185">Reference proteome</keyword>
<dbReference type="AlphaFoldDB" id="A0AAV8RCE2"/>
<name>A0AAV8RCE2_ENSVE</name>
<sequence>MVSEREFDCVHHVIATKASFLLIVLWFGRNPYLFIDWAPSSSVRTAGEEEEEGNGWGGDSWAIEWTRRQEDGTGGISLSAVIDVGTDGNRHGKGF</sequence>
<dbReference type="Proteomes" id="UP001222027">
    <property type="component" value="Unassembled WGS sequence"/>
</dbReference>
<organism evidence="1 2">
    <name type="scientific">Ensete ventricosum</name>
    <name type="common">Abyssinian banana</name>
    <name type="synonym">Musa ensete</name>
    <dbReference type="NCBI Taxonomy" id="4639"/>
    <lineage>
        <taxon>Eukaryota</taxon>
        <taxon>Viridiplantae</taxon>
        <taxon>Streptophyta</taxon>
        <taxon>Embryophyta</taxon>
        <taxon>Tracheophyta</taxon>
        <taxon>Spermatophyta</taxon>
        <taxon>Magnoliopsida</taxon>
        <taxon>Liliopsida</taxon>
        <taxon>Zingiberales</taxon>
        <taxon>Musaceae</taxon>
        <taxon>Ensete</taxon>
    </lineage>
</organism>
<comment type="caution">
    <text evidence="1">The sequence shown here is derived from an EMBL/GenBank/DDBJ whole genome shotgun (WGS) entry which is preliminary data.</text>
</comment>